<name>A0ABS6WW11_9HYPH</name>
<proteinExistence type="predicted"/>
<evidence type="ECO:0008006" key="3">
    <source>
        <dbReference type="Google" id="ProtNLM"/>
    </source>
</evidence>
<gene>
    <name evidence="1" type="ORF">KY465_18535</name>
</gene>
<comment type="caution">
    <text evidence="1">The sequence shown here is derived from an EMBL/GenBank/DDBJ whole genome shotgun (WGS) entry which is preliminary data.</text>
</comment>
<evidence type="ECO:0000313" key="1">
    <source>
        <dbReference type="EMBL" id="MBW3099284.1"/>
    </source>
</evidence>
<organism evidence="1 2">
    <name type="scientific">Pseudohoeflea coraliihabitans</name>
    <dbReference type="NCBI Taxonomy" id="2860393"/>
    <lineage>
        <taxon>Bacteria</taxon>
        <taxon>Pseudomonadati</taxon>
        <taxon>Pseudomonadota</taxon>
        <taxon>Alphaproteobacteria</taxon>
        <taxon>Hyphomicrobiales</taxon>
        <taxon>Rhizobiaceae</taxon>
        <taxon>Pseudohoeflea</taxon>
    </lineage>
</organism>
<dbReference type="RefSeq" id="WP_219203612.1">
    <property type="nucleotide sequence ID" value="NZ_JAHWQX010000012.1"/>
</dbReference>
<sequence length="112" mass="12718">MAEAASDFYVYVHRRRDNGQLFYVGKGRGRRKSQAFGRTKEWCAVVDAAHGFTAEILKDGLTDEEARQLEAETIAAHEGVVNVRAHDTRPLTLSKMRQPYTLTLEPELVERL</sequence>
<evidence type="ECO:0000313" key="2">
    <source>
        <dbReference type="Proteomes" id="UP001430804"/>
    </source>
</evidence>
<accession>A0ABS6WW11</accession>
<reference evidence="1" key="1">
    <citation type="submission" date="2021-07" db="EMBL/GenBank/DDBJ databases">
        <title>Pseudohoeflea marina sp. nov. a polyhydroxyalcanoate-producing bacterium.</title>
        <authorList>
            <person name="Zheng W."/>
            <person name="Yu S."/>
            <person name="Huang Y."/>
        </authorList>
    </citation>
    <scope>NUCLEOTIDE SEQUENCE</scope>
    <source>
        <strain evidence="1">DP4N28-3</strain>
    </source>
</reference>
<dbReference type="EMBL" id="JAHWQX010000012">
    <property type="protein sequence ID" value="MBW3099284.1"/>
    <property type="molecule type" value="Genomic_DNA"/>
</dbReference>
<protein>
    <recommendedName>
        <fullName evidence="3">GIY-YIG domain-containing protein</fullName>
    </recommendedName>
</protein>
<keyword evidence="2" id="KW-1185">Reference proteome</keyword>
<feature type="non-terminal residue" evidence="1">
    <location>
        <position position="112"/>
    </location>
</feature>
<dbReference type="Proteomes" id="UP001430804">
    <property type="component" value="Unassembled WGS sequence"/>
</dbReference>